<name>A0ABW2SNB7_9ACTO</name>
<proteinExistence type="predicted"/>
<comment type="caution">
    <text evidence="1">The sequence shown here is derived from an EMBL/GenBank/DDBJ whole genome shotgun (WGS) entry which is preliminary data.</text>
</comment>
<dbReference type="EMBL" id="JBHTEF010000001">
    <property type="protein sequence ID" value="MFC7581572.1"/>
    <property type="molecule type" value="Genomic_DNA"/>
</dbReference>
<evidence type="ECO:0008006" key="3">
    <source>
        <dbReference type="Google" id="ProtNLM"/>
    </source>
</evidence>
<accession>A0ABW2SNB7</accession>
<evidence type="ECO:0000313" key="1">
    <source>
        <dbReference type="EMBL" id="MFC7581572.1"/>
    </source>
</evidence>
<protein>
    <recommendedName>
        <fullName evidence="3">Essential protein Yae1 N-terminal domain-containing protein</fullName>
    </recommendedName>
</protein>
<organism evidence="1 2">
    <name type="scientific">Schaalia naturae</name>
    <dbReference type="NCBI Taxonomy" id="635203"/>
    <lineage>
        <taxon>Bacteria</taxon>
        <taxon>Bacillati</taxon>
        <taxon>Actinomycetota</taxon>
        <taxon>Actinomycetes</taxon>
        <taxon>Actinomycetales</taxon>
        <taxon>Actinomycetaceae</taxon>
        <taxon>Schaalia</taxon>
    </lineage>
</organism>
<sequence>MSETTLFDRLAAMVTPEALNLATHLMNECYDLGRSSIREDLRLGDYESGYSDGLSAGFNDGYAVGYKACLNRMAEAQRHGLRPLSVAEHNRAFEDERGRAA</sequence>
<keyword evidence="2" id="KW-1185">Reference proteome</keyword>
<reference evidence="2" key="1">
    <citation type="journal article" date="2019" name="Int. J. Syst. Evol. Microbiol.">
        <title>The Global Catalogue of Microorganisms (GCM) 10K type strain sequencing project: providing services to taxonomists for standard genome sequencing and annotation.</title>
        <authorList>
            <consortium name="The Broad Institute Genomics Platform"/>
            <consortium name="The Broad Institute Genome Sequencing Center for Infectious Disease"/>
            <person name="Wu L."/>
            <person name="Ma J."/>
        </authorList>
    </citation>
    <scope>NUCLEOTIDE SEQUENCE [LARGE SCALE GENOMIC DNA]</scope>
    <source>
        <strain evidence="2">CCUG 56698</strain>
    </source>
</reference>
<dbReference type="Proteomes" id="UP001596527">
    <property type="component" value="Unassembled WGS sequence"/>
</dbReference>
<dbReference type="RefSeq" id="WP_380974999.1">
    <property type="nucleotide sequence ID" value="NZ_JBHTEF010000001.1"/>
</dbReference>
<gene>
    <name evidence="1" type="ORF">ACFQWG_10240</name>
</gene>
<evidence type="ECO:0000313" key="2">
    <source>
        <dbReference type="Proteomes" id="UP001596527"/>
    </source>
</evidence>